<dbReference type="eggNOG" id="ENOG5033E8I">
    <property type="taxonomic scope" value="Bacteria"/>
</dbReference>
<evidence type="ECO:0000256" key="1">
    <source>
        <dbReference type="SAM" id="MobiDB-lite"/>
    </source>
</evidence>
<dbReference type="Proteomes" id="UP000000607">
    <property type="component" value="Chromosome"/>
</dbReference>
<protein>
    <submittedName>
        <fullName evidence="2">Uncharacterized protein</fullName>
    </submittedName>
</protein>
<feature type="region of interest" description="Disordered" evidence="1">
    <location>
        <begin position="1"/>
        <end position="25"/>
    </location>
</feature>
<dbReference type="AlphaFoldDB" id="Q65WE3"/>
<name>Q65WE3_MANSM</name>
<dbReference type="STRING" id="221988.MS0110"/>
<feature type="compositionally biased region" description="Basic and acidic residues" evidence="1">
    <location>
        <begin position="13"/>
        <end position="22"/>
    </location>
</feature>
<sequence>MTDFFKHNLRNKNMTDKQQDKTTKKKVERKFKGVERFTLSYDASDSEYAEHKINAHNLVKVVNEMITLIERSDKLLNGKQKTVEIFLQAPESGVIVKKGSLQIPFAVELYEYICTVKDIVTTIETKDIFTALGLGIPSASVGYGVFKDIFRTKGEPVIDVKTQDGSNEVELLTENTKIKTTKETAILMQDDEIRRAIKDLTVAPLANKVDAVFKIKREETTEEQGEITTEETVAVEIESGKEIETLTKLSERIAQEPEVELKPEQLITITQINFSSGESGWKMRLDGKERAVVLQDVAFMASINADQASFRKGDWLKVNLKRVKTFGTQTKTTYIITEVLEHLVGKDRKLIEKQDE</sequence>
<organism evidence="2 3">
    <name type="scientific">Mannheimia succiniciproducens (strain KCTC 0769BP / MBEL55E)</name>
    <dbReference type="NCBI Taxonomy" id="221988"/>
    <lineage>
        <taxon>Bacteria</taxon>
        <taxon>Pseudomonadati</taxon>
        <taxon>Pseudomonadota</taxon>
        <taxon>Gammaproteobacteria</taxon>
        <taxon>Pasteurellales</taxon>
        <taxon>Pasteurellaceae</taxon>
        <taxon>Basfia</taxon>
    </lineage>
</organism>
<reference evidence="2 3" key="1">
    <citation type="journal article" date="2004" name="Nat. Biotechnol.">
        <title>The genome sequence of the capnophilic rumen bacterium Mannheimia succiniciproducens.</title>
        <authorList>
            <person name="Hong S.H."/>
            <person name="Kim J.S."/>
            <person name="Lee S.Y."/>
            <person name="In Y.H."/>
            <person name="Choi S.S."/>
            <person name="Rih J.-K."/>
            <person name="Kim C.H."/>
            <person name="Jeong H."/>
            <person name="Hur C.G."/>
            <person name="Kim J.J."/>
        </authorList>
    </citation>
    <scope>NUCLEOTIDE SEQUENCE [LARGE SCALE GENOMIC DNA]</scope>
    <source>
        <strain evidence="3">KCTC 0769BP / MBEL55E</strain>
    </source>
</reference>
<dbReference type="KEGG" id="msu:MS0110"/>
<accession>Q65WE3</accession>
<evidence type="ECO:0000313" key="3">
    <source>
        <dbReference type="Proteomes" id="UP000000607"/>
    </source>
</evidence>
<dbReference type="EMBL" id="AE016827">
    <property type="protein sequence ID" value="AAU36717.1"/>
    <property type="molecule type" value="Genomic_DNA"/>
</dbReference>
<dbReference type="HOGENOM" id="CLU_778019_0_0_6"/>
<evidence type="ECO:0000313" key="2">
    <source>
        <dbReference type="EMBL" id="AAU36717.1"/>
    </source>
</evidence>
<proteinExistence type="predicted"/>
<gene>
    <name evidence="2" type="ordered locus">MS0110</name>
</gene>
<keyword evidence="3" id="KW-1185">Reference proteome</keyword>